<dbReference type="Proteomes" id="UP000789595">
    <property type="component" value="Unassembled WGS sequence"/>
</dbReference>
<proteinExistence type="inferred from homology"/>
<dbReference type="PROSITE" id="PS50296">
    <property type="entry name" value="SUI1"/>
    <property type="match status" value="1"/>
</dbReference>
<comment type="similarity">
    <text evidence="1">Belongs to the SUI1 family.</text>
</comment>
<dbReference type="InterPro" id="IPR005874">
    <property type="entry name" value="SUI1_euk"/>
</dbReference>
<feature type="domain" description="SUI1" evidence="4">
    <location>
        <begin position="94"/>
        <end position="164"/>
    </location>
</feature>
<evidence type="ECO:0000313" key="5">
    <source>
        <dbReference type="EMBL" id="CAE0707181.1"/>
    </source>
</evidence>
<dbReference type="CDD" id="cd11566">
    <property type="entry name" value="eIF1_SUI1"/>
    <property type="match status" value="1"/>
</dbReference>
<keyword evidence="2" id="KW-0648">Protein biosynthesis</keyword>
<dbReference type="PANTHER" id="PTHR10388">
    <property type="entry name" value="EUKARYOTIC TRANSLATION INITIATION FACTOR SUI1"/>
    <property type="match status" value="1"/>
</dbReference>
<dbReference type="InterPro" id="IPR036877">
    <property type="entry name" value="SUI1_dom_sf"/>
</dbReference>
<reference evidence="5" key="1">
    <citation type="submission" date="2021-01" db="EMBL/GenBank/DDBJ databases">
        <authorList>
            <person name="Corre E."/>
            <person name="Pelletier E."/>
            <person name="Niang G."/>
            <person name="Scheremetjew M."/>
            <person name="Finn R."/>
            <person name="Kale V."/>
            <person name="Holt S."/>
            <person name="Cochrane G."/>
            <person name="Meng A."/>
            <person name="Brown T."/>
            <person name="Cohen L."/>
        </authorList>
    </citation>
    <scope>NUCLEOTIDE SEQUENCE</scope>
    <source>
        <strain evidence="5">CCMP1756</strain>
    </source>
</reference>
<dbReference type="OrthoDB" id="10248435at2759"/>
<reference evidence="6" key="2">
    <citation type="submission" date="2021-11" db="EMBL/GenBank/DDBJ databases">
        <authorList>
            <consortium name="Genoscope - CEA"/>
            <person name="William W."/>
        </authorList>
    </citation>
    <scope>NUCLEOTIDE SEQUENCE</scope>
</reference>
<evidence type="ECO:0000259" key="4">
    <source>
        <dbReference type="PROSITE" id="PS50296"/>
    </source>
</evidence>
<feature type="region of interest" description="Disordered" evidence="3">
    <location>
        <begin position="23"/>
        <end position="67"/>
    </location>
</feature>
<name>A0A7S4A8F8_9STRA</name>
<dbReference type="EMBL" id="HBIW01026273">
    <property type="protein sequence ID" value="CAE0707181.1"/>
    <property type="molecule type" value="Transcribed_RNA"/>
</dbReference>
<dbReference type="Gene3D" id="3.30.780.10">
    <property type="entry name" value="SUI1-like domain"/>
    <property type="match status" value="1"/>
</dbReference>
<evidence type="ECO:0000256" key="3">
    <source>
        <dbReference type="SAM" id="MobiDB-lite"/>
    </source>
</evidence>
<evidence type="ECO:0000313" key="7">
    <source>
        <dbReference type="Proteomes" id="UP000789595"/>
    </source>
</evidence>
<dbReference type="EMBL" id="CAKKNE010000005">
    <property type="protein sequence ID" value="CAH0375875.1"/>
    <property type="molecule type" value="Genomic_DNA"/>
</dbReference>
<evidence type="ECO:0000256" key="1">
    <source>
        <dbReference type="ARBA" id="ARBA00005422"/>
    </source>
</evidence>
<evidence type="ECO:0000256" key="2">
    <source>
        <dbReference type="ARBA" id="ARBA00022917"/>
    </source>
</evidence>
<keyword evidence="7" id="KW-1185">Reference proteome</keyword>
<evidence type="ECO:0000313" key="6">
    <source>
        <dbReference type="EMBL" id="CAH0375875.1"/>
    </source>
</evidence>
<dbReference type="GO" id="GO:0003743">
    <property type="term" value="F:translation initiation factor activity"/>
    <property type="evidence" value="ECO:0007669"/>
    <property type="project" value="InterPro"/>
</dbReference>
<accession>A0A7S4A8F8</accession>
<sequence>MSLRVTAVDSPLGEHTCLARCGGAREPQETTRRRPARTSADRLHDAATRNARAGNAAERRRAPRTGMTEAEIQNFDAFDAFDDADEKQGDQSKVHIRVQQRNGRKCITTVQGLADDLDVKRICKAFKKNFQCNGAVTKDSEMGEIIQLSGDQRTNVNSFLVDQEICLKSQVVIHGF</sequence>
<gene>
    <name evidence="5" type="ORF">PCAL00307_LOCUS22632</name>
    <name evidence="6" type="ORF">PECAL_5P04230</name>
</gene>
<dbReference type="SUPFAM" id="SSF55159">
    <property type="entry name" value="eIF1-like"/>
    <property type="match status" value="1"/>
</dbReference>
<organism evidence="5">
    <name type="scientific">Pelagomonas calceolata</name>
    <dbReference type="NCBI Taxonomy" id="35677"/>
    <lineage>
        <taxon>Eukaryota</taxon>
        <taxon>Sar</taxon>
        <taxon>Stramenopiles</taxon>
        <taxon>Ochrophyta</taxon>
        <taxon>Pelagophyceae</taxon>
        <taxon>Pelagomonadales</taxon>
        <taxon>Pelagomonadaceae</taxon>
        <taxon>Pelagomonas</taxon>
    </lineage>
</organism>
<dbReference type="AlphaFoldDB" id="A0A7S4A8F8"/>
<dbReference type="InterPro" id="IPR001950">
    <property type="entry name" value="SUI1"/>
</dbReference>
<protein>
    <recommendedName>
        <fullName evidence="4">SUI1 domain-containing protein</fullName>
    </recommendedName>
</protein>
<dbReference type="Pfam" id="PF01253">
    <property type="entry name" value="SUI1"/>
    <property type="match status" value="1"/>
</dbReference>